<comment type="caution">
    <text evidence="1">The sequence shown here is derived from an EMBL/GenBank/DDBJ whole genome shotgun (WGS) entry which is preliminary data.</text>
</comment>
<protein>
    <submittedName>
        <fullName evidence="1">Hypothetical_protein</fullName>
    </submittedName>
</protein>
<organism evidence="1 2">
    <name type="scientific">Hexamita inflata</name>
    <dbReference type="NCBI Taxonomy" id="28002"/>
    <lineage>
        <taxon>Eukaryota</taxon>
        <taxon>Metamonada</taxon>
        <taxon>Diplomonadida</taxon>
        <taxon>Hexamitidae</taxon>
        <taxon>Hexamitinae</taxon>
        <taxon>Hexamita</taxon>
    </lineage>
</organism>
<accession>A0ABP1HB22</accession>
<evidence type="ECO:0000313" key="1">
    <source>
        <dbReference type="EMBL" id="CAL5989188.1"/>
    </source>
</evidence>
<dbReference type="EMBL" id="CAXDID020000023">
    <property type="protein sequence ID" value="CAL5989188.1"/>
    <property type="molecule type" value="Genomic_DNA"/>
</dbReference>
<name>A0ABP1HB22_9EUKA</name>
<keyword evidence="2" id="KW-1185">Reference proteome</keyword>
<gene>
    <name evidence="1" type="ORF">HINF_LOCUS10741</name>
</gene>
<evidence type="ECO:0000313" key="2">
    <source>
        <dbReference type="Proteomes" id="UP001642409"/>
    </source>
</evidence>
<sequence>MQKQTNLYLLQFVGYWNITMGFVDRTRVTVMVYLGQDTVYHLIMTLVLFRLHLNTCFPNGQGGKELFVQNLSLQLRVYGQSQLFNRDSWQWLYSKVCSLYIKYGLYGQRINVKELIYGTQKQAVVAETD</sequence>
<reference evidence="1 2" key="1">
    <citation type="submission" date="2024-07" db="EMBL/GenBank/DDBJ databases">
        <authorList>
            <person name="Akdeniz Z."/>
        </authorList>
    </citation>
    <scope>NUCLEOTIDE SEQUENCE [LARGE SCALE GENOMIC DNA]</scope>
</reference>
<proteinExistence type="predicted"/>
<dbReference type="Proteomes" id="UP001642409">
    <property type="component" value="Unassembled WGS sequence"/>
</dbReference>